<evidence type="ECO:0000313" key="2">
    <source>
        <dbReference type="EMBL" id="MBB4444964.1"/>
    </source>
</evidence>
<dbReference type="Proteomes" id="UP000576087">
    <property type="component" value="Unassembled WGS sequence"/>
</dbReference>
<accession>A0A7W6UWS8</accession>
<dbReference type="EMBL" id="JACIHM010000001">
    <property type="protein sequence ID" value="MBB4444964.1"/>
    <property type="molecule type" value="Genomic_DNA"/>
</dbReference>
<keyword evidence="1" id="KW-1133">Transmembrane helix</keyword>
<sequence length="212" mass="23263">MMTIETWLAFAATTVAILLMPHPIASLTAAFSASWGRTSAFVTIPAFVLSFVLGGVLVVAGVFLITFLWPAAIGALSWIGLSYLMLHVLYAYQDPRLRYGTADNDNLPETRPMRIFGYFVLTTFRSTRYFALTAAIAVQFFDPARAPQEQYINMISALAASAMIGALAHATLPASFTRKRRVSKARSKAPYKPGTRFIARRAVTAGYRRIAA</sequence>
<protein>
    <submittedName>
        <fullName evidence="2">Threonine/homoserine/homoserine lactone efflux protein</fullName>
    </submittedName>
</protein>
<name>A0A7W6UWS8_9HYPH</name>
<proteinExistence type="predicted"/>
<comment type="caution">
    <text evidence="2">The sequence shown here is derived from an EMBL/GenBank/DDBJ whole genome shotgun (WGS) entry which is preliminary data.</text>
</comment>
<feature type="transmembrane region" description="Helical" evidence="1">
    <location>
        <begin position="72"/>
        <end position="92"/>
    </location>
</feature>
<feature type="transmembrane region" description="Helical" evidence="1">
    <location>
        <begin position="40"/>
        <end position="65"/>
    </location>
</feature>
<evidence type="ECO:0000313" key="3">
    <source>
        <dbReference type="Proteomes" id="UP000576087"/>
    </source>
</evidence>
<keyword evidence="1" id="KW-0472">Membrane</keyword>
<feature type="transmembrane region" description="Helical" evidence="1">
    <location>
        <begin position="151"/>
        <end position="176"/>
    </location>
</feature>
<reference evidence="2 3" key="1">
    <citation type="submission" date="2020-08" db="EMBL/GenBank/DDBJ databases">
        <title>Genomic Encyclopedia of Type Strains, Phase IV (KMG-V): Genome sequencing to study the core and pangenomes of soil and plant-associated prokaryotes.</title>
        <authorList>
            <person name="Whitman W."/>
        </authorList>
    </citation>
    <scope>NUCLEOTIDE SEQUENCE [LARGE SCALE GENOMIC DNA]</scope>
    <source>
        <strain evidence="2 3">SEMIA 452</strain>
    </source>
</reference>
<dbReference type="AlphaFoldDB" id="A0A7W6UWS8"/>
<gene>
    <name evidence="2" type="ORF">GGE35_000746</name>
</gene>
<keyword evidence="1" id="KW-0812">Transmembrane</keyword>
<organism evidence="2 3">
    <name type="scientific">Aliirhizobium cellulosilyticum</name>
    <dbReference type="NCBI Taxonomy" id="393664"/>
    <lineage>
        <taxon>Bacteria</taxon>
        <taxon>Pseudomonadati</taxon>
        <taxon>Pseudomonadota</taxon>
        <taxon>Alphaproteobacteria</taxon>
        <taxon>Hyphomicrobiales</taxon>
        <taxon>Rhizobiaceae</taxon>
        <taxon>Aliirhizobium</taxon>
    </lineage>
</organism>
<evidence type="ECO:0000256" key="1">
    <source>
        <dbReference type="SAM" id="Phobius"/>
    </source>
</evidence>